<feature type="domain" description="HTH gntR-type" evidence="4">
    <location>
        <begin position="18"/>
        <end position="86"/>
    </location>
</feature>
<dbReference type="InterPro" id="IPR036390">
    <property type="entry name" value="WH_DNA-bd_sf"/>
</dbReference>
<name>A0A7W9DAV4_9MICC</name>
<accession>A0A7W9DAV4</accession>
<evidence type="ECO:0000256" key="3">
    <source>
        <dbReference type="ARBA" id="ARBA00023163"/>
    </source>
</evidence>
<dbReference type="AlphaFoldDB" id="A0A7W9DAV4"/>
<dbReference type="GO" id="GO:0003700">
    <property type="term" value="F:DNA-binding transcription factor activity"/>
    <property type="evidence" value="ECO:0007669"/>
    <property type="project" value="InterPro"/>
</dbReference>
<dbReference type="RefSeq" id="WP_183641092.1">
    <property type="nucleotide sequence ID" value="NZ_JACHBL010000001.1"/>
</dbReference>
<evidence type="ECO:0000313" key="6">
    <source>
        <dbReference type="Proteomes" id="UP000523863"/>
    </source>
</evidence>
<dbReference type="PROSITE" id="PS50949">
    <property type="entry name" value="HTH_GNTR"/>
    <property type="match status" value="1"/>
</dbReference>
<dbReference type="CDD" id="cd07377">
    <property type="entry name" value="WHTH_GntR"/>
    <property type="match status" value="1"/>
</dbReference>
<reference evidence="5 6" key="1">
    <citation type="submission" date="2020-08" db="EMBL/GenBank/DDBJ databases">
        <title>Sequencing the genomes of 1000 actinobacteria strains.</title>
        <authorList>
            <person name="Klenk H.-P."/>
        </authorList>
    </citation>
    <scope>NUCLEOTIDE SEQUENCE [LARGE SCALE GENOMIC DNA]</scope>
    <source>
        <strain evidence="5 6">DSM 23694</strain>
    </source>
</reference>
<dbReference type="PANTHER" id="PTHR38445">
    <property type="entry name" value="HTH-TYPE TRANSCRIPTIONAL REPRESSOR YTRA"/>
    <property type="match status" value="1"/>
</dbReference>
<dbReference type="EMBL" id="JACHBL010000001">
    <property type="protein sequence ID" value="MBB5597874.1"/>
    <property type="molecule type" value="Genomic_DNA"/>
</dbReference>
<dbReference type="GO" id="GO:0003677">
    <property type="term" value="F:DNA binding"/>
    <property type="evidence" value="ECO:0007669"/>
    <property type="project" value="UniProtKB-KW"/>
</dbReference>
<protein>
    <submittedName>
        <fullName evidence="5">DNA-binding transcriptional regulator YhcF (GntR family)</fullName>
    </submittedName>
</protein>
<keyword evidence="1" id="KW-0805">Transcription regulation</keyword>
<dbReference type="SUPFAM" id="SSF46785">
    <property type="entry name" value="Winged helix' DNA-binding domain"/>
    <property type="match status" value="1"/>
</dbReference>
<dbReference type="SMART" id="SM00345">
    <property type="entry name" value="HTH_GNTR"/>
    <property type="match status" value="1"/>
</dbReference>
<organism evidence="5 6">
    <name type="scientific">Neomicrococcus lactis</name>
    <dbReference type="NCBI Taxonomy" id="732241"/>
    <lineage>
        <taxon>Bacteria</taxon>
        <taxon>Bacillati</taxon>
        <taxon>Actinomycetota</taxon>
        <taxon>Actinomycetes</taxon>
        <taxon>Micrococcales</taxon>
        <taxon>Micrococcaceae</taxon>
        <taxon>Neomicrococcus</taxon>
    </lineage>
</organism>
<dbReference type="Pfam" id="PF00392">
    <property type="entry name" value="GntR"/>
    <property type="match status" value="1"/>
</dbReference>
<dbReference type="InterPro" id="IPR000524">
    <property type="entry name" value="Tscrpt_reg_HTH_GntR"/>
</dbReference>
<evidence type="ECO:0000256" key="2">
    <source>
        <dbReference type="ARBA" id="ARBA00023125"/>
    </source>
</evidence>
<keyword evidence="3" id="KW-0804">Transcription</keyword>
<keyword evidence="6" id="KW-1185">Reference proteome</keyword>
<evidence type="ECO:0000256" key="1">
    <source>
        <dbReference type="ARBA" id="ARBA00023015"/>
    </source>
</evidence>
<sequence>MKSTGTFDFGVIDHQSSVPPYEQLKNQIILRVRNGKLLSGTKLPTVRQAASDLGLSVNTVARAYKELEEQRIIETNGRLGSFVRASVDEFADRMREAAEQFVDEALACGVDEKRAILYLSAAFSAKARS</sequence>
<evidence type="ECO:0000313" key="5">
    <source>
        <dbReference type="EMBL" id="MBB5597874.1"/>
    </source>
</evidence>
<dbReference type="InterPro" id="IPR036388">
    <property type="entry name" value="WH-like_DNA-bd_sf"/>
</dbReference>
<dbReference type="PANTHER" id="PTHR38445:SF9">
    <property type="entry name" value="HTH-TYPE TRANSCRIPTIONAL REPRESSOR YTRA"/>
    <property type="match status" value="1"/>
</dbReference>
<evidence type="ECO:0000259" key="4">
    <source>
        <dbReference type="PROSITE" id="PS50949"/>
    </source>
</evidence>
<keyword evidence="2 5" id="KW-0238">DNA-binding</keyword>
<gene>
    <name evidence="5" type="ORF">BKA12_000954</name>
</gene>
<dbReference type="Proteomes" id="UP000523863">
    <property type="component" value="Unassembled WGS sequence"/>
</dbReference>
<dbReference type="Gene3D" id="1.10.10.10">
    <property type="entry name" value="Winged helix-like DNA-binding domain superfamily/Winged helix DNA-binding domain"/>
    <property type="match status" value="1"/>
</dbReference>
<comment type="caution">
    <text evidence="5">The sequence shown here is derived from an EMBL/GenBank/DDBJ whole genome shotgun (WGS) entry which is preliminary data.</text>
</comment>
<proteinExistence type="predicted"/>